<keyword evidence="1" id="KW-0812">Transmembrane</keyword>
<dbReference type="InterPro" id="IPR045749">
    <property type="entry name" value="DUF6090"/>
</dbReference>
<keyword evidence="1" id="KW-1133">Transmembrane helix</keyword>
<dbReference type="Pfam" id="PF19578">
    <property type="entry name" value="DUF6090"/>
    <property type="match status" value="1"/>
</dbReference>
<dbReference type="RefSeq" id="WP_183494226.1">
    <property type="nucleotide sequence ID" value="NZ_JACIFF010000001.1"/>
</dbReference>
<protein>
    <submittedName>
        <fullName evidence="2">Uncharacterized protein</fullName>
    </submittedName>
</protein>
<dbReference type="AlphaFoldDB" id="A0A840E208"/>
<dbReference type="EMBL" id="JACIFF010000001">
    <property type="protein sequence ID" value="MBB4077993.1"/>
    <property type="molecule type" value="Genomic_DNA"/>
</dbReference>
<evidence type="ECO:0000313" key="2">
    <source>
        <dbReference type="EMBL" id="MBB4077993.1"/>
    </source>
</evidence>
<evidence type="ECO:0000256" key="1">
    <source>
        <dbReference type="SAM" id="Phobius"/>
    </source>
</evidence>
<gene>
    <name evidence="2" type="ORF">GGR28_000594</name>
</gene>
<comment type="caution">
    <text evidence="2">The sequence shown here is derived from an EMBL/GenBank/DDBJ whole genome shotgun (WGS) entry which is preliminary data.</text>
</comment>
<sequence length="245" mass="28902">MLKFFRRIRRKLINDGNLKRYAIYAVGEIILVVIGILIALQINNWNENQKTKAVESKILLEIEKNLHMGLSVLDESFHWDSLCTQSGLIVLKHLEKKLAYHDSLDEHFDLFPNIGLGDVPSSGYDALKSVGLTVLANDSIRIGLSNLYEISLPKLKQTFEYDVFERRTEFYNSELYEHFYMKDKIFQDSAVGRHPINYKELLDDRRFINMTRSLLDNRKWFNSEKVMRRNEILHIIQMINKELYE</sequence>
<reference evidence="2 3" key="1">
    <citation type="submission" date="2020-08" db="EMBL/GenBank/DDBJ databases">
        <title>Genomic Encyclopedia of Type Strains, Phase IV (KMG-IV): sequencing the most valuable type-strain genomes for metagenomic binning, comparative biology and taxonomic classification.</title>
        <authorList>
            <person name="Goeker M."/>
        </authorList>
    </citation>
    <scope>NUCLEOTIDE SEQUENCE [LARGE SCALE GENOMIC DNA]</scope>
    <source>
        <strain evidence="2 3">DSM 105137</strain>
    </source>
</reference>
<evidence type="ECO:0000313" key="3">
    <source>
        <dbReference type="Proteomes" id="UP000576209"/>
    </source>
</evidence>
<accession>A0A840E208</accession>
<feature type="transmembrane region" description="Helical" evidence="1">
    <location>
        <begin position="21"/>
        <end position="42"/>
    </location>
</feature>
<keyword evidence="3" id="KW-1185">Reference proteome</keyword>
<keyword evidence="1" id="KW-0472">Membrane</keyword>
<proteinExistence type="predicted"/>
<dbReference type="Proteomes" id="UP000576209">
    <property type="component" value="Unassembled WGS sequence"/>
</dbReference>
<name>A0A840E208_9BACT</name>
<organism evidence="2 3">
    <name type="scientific">Neolewinella aquimaris</name>
    <dbReference type="NCBI Taxonomy" id="1835722"/>
    <lineage>
        <taxon>Bacteria</taxon>
        <taxon>Pseudomonadati</taxon>
        <taxon>Bacteroidota</taxon>
        <taxon>Saprospiria</taxon>
        <taxon>Saprospirales</taxon>
        <taxon>Lewinellaceae</taxon>
        <taxon>Neolewinella</taxon>
    </lineage>
</organism>